<evidence type="ECO:0000256" key="1">
    <source>
        <dbReference type="ARBA" id="ARBA00023110"/>
    </source>
</evidence>
<feature type="region of interest" description="Disordered" evidence="3">
    <location>
        <begin position="1"/>
        <end position="30"/>
    </location>
</feature>
<keyword evidence="1" id="KW-0697">Rotamase</keyword>
<name>A0A381SQ89_9ZZZZ</name>
<sequence length="134" mass="15395">MSDQANKKQGKEAKHDHGHDHDHRHGEEVTPELISKYKEPAVKALQEELILDQLSRDLELEVTPEELEQELQNMAQLLGGGGNLQQMKKEWEKNGVLARLHSRMKRDKTLNSALEKITLKEVMVDRKDLIADNK</sequence>
<evidence type="ECO:0000259" key="4">
    <source>
        <dbReference type="Pfam" id="PF05698"/>
    </source>
</evidence>
<dbReference type="GO" id="GO:0015031">
    <property type="term" value="P:protein transport"/>
    <property type="evidence" value="ECO:0007669"/>
    <property type="project" value="InterPro"/>
</dbReference>
<dbReference type="InterPro" id="IPR008880">
    <property type="entry name" value="Trigger_fac_C"/>
</dbReference>
<keyword evidence="2" id="KW-0413">Isomerase</keyword>
<evidence type="ECO:0000256" key="2">
    <source>
        <dbReference type="ARBA" id="ARBA00023235"/>
    </source>
</evidence>
<accession>A0A381SQ89</accession>
<dbReference type="EMBL" id="UINC01003343">
    <property type="protein sequence ID" value="SVA05478.1"/>
    <property type="molecule type" value="Genomic_DNA"/>
</dbReference>
<dbReference type="InterPro" id="IPR037041">
    <property type="entry name" value="Trigger_fac_C_sf"/>
</dbReference>
<dbReference type="GO" id="GO:0006457">
    <property type="term" value="P:protein folding"/>
    <property type="evidence" value="ECO:0007669"/>
    <property type="project" value="InterPro"/>
</dbReference>
<protein>
    <recommendedName>
        <fullName evidence="4">Trigger factor C-terminal domain-containing protein</fullName>
    </recommendedName>
</protein>
<reference evidence="5" key="1">
    <citation type="submission" date="2018-05" db="EMBL/GenBank/DDBJ databases">
        <authorList>
            <person name="Lanie J.A."/>
            <person name="Ng W.-L."/>
            <person name="Kazmierczak K.M."/>
            <person name="Andrzejewski T.M."/>
            <person name="Davidsen T.M."/>
            <person name="Wayne K.J."/>
            <person name="Tettelin H."/>
            <person name="Glass J.I."/>
            <person name="Rusch D."/>
            <person name="Podicherti R."/>
            <person name="Tsui H.-C.T."/>
            <person name="Winkler M.E."/>
        </authorList>
    </citation>
    <scope>NUCLEOTIDE SEQUENCE</scope>
</reference>
<dbReference type="InterPro" id="IPR027304">
    <property type="entry name" value="Trigger_fact/SurA_dom_sf"/>
</dbReference>
<feature type="domain" description="Trigger factor C-terminal" evidence="4">
    <location>
        <begin position="32"/>
        <end position="114"/>
    </location>
</feature>
<evidence type="ECO:0000256" key="3">
    <source>
        <dbReference type="SAM" id="MobiDB-lite"/>
    </source>
</evidence>
<dbReference type="GO" id="GO:0003755">
    <property type="term" value="F:peptidyl-prolyl cis-trans isomerase activity"/>
    <property type="evidence" value="ECO:0007669"/>
    <property type="project" value="UniProtKB-KW"/>
</dbReference>
<dbReference type="SUPFAM" id="SSF109998">
    <property type="entry name" value="Triger factor/SurA peptide-binding domain-like"/>
    <property type="match status" value="1"/>
</dbReference>
<proteinExistence type="predicted"/>
<dbReference type="Gene3D" id="1.10.3120.10">
    <property type="entry name" value="Trigger factor, C-terminal domain"/>
    <property type="match status" value="1"/>
</dbReference>
<feature type="compositionally biased region" description="Basic and acidic residues" evidence="3">
    <location>
        <begin position="1"/>
        <end position="28"/>
    </location>
</feature>
<organism evidence="5">
    <name type="scientific">marine metagenome</name>
    <dbReference type="NCBI Taxonomy" id="408172"/>
    <lineage>
        <taxon>unclassified sequences</taxon>
        <taxon>metagenomes</taxon>
        <taxon>ecological metagenomes</taxon>
    </lineage>
</organism>
<evidence type="ECO:0000313" key="5">
    <source>
        <dbReference type="EMBL" id="SVA05478.1"/>
    </source>
</evidence>
<dbReference type="AlphaFoldDB" id="A0A381SQ89"/>
<gene>
    <name evidence="5" type="ORF">METZ01_LOCUS58332</name>
</gene>
<dbReference type="Pfam" id="PF05698">
    <property type="entry name" value="Trigger_C"/>
    <property type="match status" value="1"/>
</dbReference>